<dbReference type="AlphaFoldDB" id="A0A382B6G8"/>
<keyword evidence="2" id="KW-0813">Transport</keyword>
<evidence type="ECO:0000256" key="7">
    <source>
        <dbReference type="ARBA" id="ARBA00023065"/>
    </source>
</evidence>
<sequence>MEEAEKLKEEAKNLFADYENKIDKSKKETKEIIDSAKKESEKAIIEKTKKFHQIIEERKKSTEQKIVQMKENALKDIKNISVKISIEAVENLIKNSIDKNKLENLYNKSLEQAKIALKQTKV</sequence>
<evidence type="ECO:0000256" key="9">
    <source>
        <dbReference type="ARBA" id="ARBA00025198"/>
    </source>
</evidence>
<evidence type="ECO:0000256" key="10">
    <source>
        <dbReference type="SAM" id="Coils"/>
    </source>
</evidence>
<evidence type="ECO:0000256" key="6">
    <source>
        <dbReference type="ARBA" id="ARBA00022989"/>
    </source>
</evidence>
<evidence type="ECO:0000256" key="8">
    <source>
        <dbReference type="ARBA" id="ARBA00023136"/>
    </source>
</evidence>
<evidence type="ECO:0000256" key="4">
    <source>
        <dbReference type="ARBA" id="ARBA00022692"/>
    </source>
</evidence>
<dbReference type="InterPro" id="IPR002146">
    <property type="entry name" value="ATP_synth_b/b'su_bac/chlpt"/>
</dbReference>
<evidence type="ECO:0000256" key="1">
    <source>
        <dbReference type="ARBA" id="ARBA00004167"/>
    </source>
</evidence>
<evidence type="ECO:0000256" key="5">
    <source>
        <dbReference type="ARBA" id="ARBA00022781"/>
    </source>
</evidence>
<name>A0A382B6G8_9ZZZZ</name>
<gene>
    <name evidence="11" type="ORF">METZ01_LOCUS161955</name>
</gene>
<comment type="subcellular location">
    <subcellularLocation>
        <location evidence="1">Membrane</location>
        <topology evidence="1">Single-pass membrane protein</topology>
    </subcellularLocation>
</comment>
<keyword evidence="5" id="KW-0375">Hydrogen ion transport</keyword>
<feature type="coiled-coil region" evidence="10">
    <location>
        <begin position="1"/>
        <end position="72"/>
    </location>
</feature>
<keyword evidence="4" id="KW-0812">Transmembrane</keyword>
<evidence type="ECO:0000313" key="11">
    <source>
        <dbReference type="EMBL" id="SVB09101.1"/>
    </source>
</evidence>
<protein>
    <submittedName>
        <fullName evidence="11">Uncharacterized protein</fullName>
    </submittedName>
</protein>
<dbReference type="GO" id="GO:0015078">
    <property type="term" value="F:proton transmembrane transporter activity"/>
    <property type="evidence" value="ECO:0007669"/>
    <property type="project" value="InterPro"/>
</dbReference>
<dbReference type="EMBL" id="UINC01028317">
    <property type="protein sequence ID" value="SVB09101.1"/>
    <property type="molecule type" value="Genomic_DNA"/>
</dbReference>
<keyword evidence="10" id="KW-0175">Coiled coil</keyword>
<comment type="function">
    <text evidence="9">F(1)F(0) ATP synthase produces ATP from ADP in the presence of a proton or sodium gradient. F-type ATPases consist of two structural domains, F(1) containing the extramembraneous catalytic core and F(0) containing the membrane proton channel, linked together by a central stalk and a peripheral stalk. During catalysis, ATP synthesis in the catalytic domain of F(1) is coupled via a rotary mechanism of the central stalk subunits to proton translocation.</text>
</comment>
<keyword evidence="7" id="KW-0406">Ion transport</keyword>
<organism evidence="11">
    <name type="scientific">marine metagenome</name>
    <dbReference type="NCBI Taxonomy" id="408172"/>
    <lineage>
        <taxon>unclassified sequences</taxon>
        <taxon>metagenomes</taxon>
        <taxon>ecological metagenomes</taxon>
    </lineage>
</organism>
<reference evidence="11" key="1">
    <citation type="submission" date="2018-05" db="EMBL/GenBank/DDBJ databases">
        <authorList>
            <person name="Lanie J.A."/>
            <person name="Ng W.-L."/>
            <person name="Kazmierczak K.M."/>
            <person name="Andrzejewski T.M."/>
            <person name="Davidsen T.M."/>
            <person name="Wayne K.J."/>
            <person name="Tettelin H."/>
            <person name="Glass J.I."/>
            <person name="Rusch D."/>
            <person name="Podicherti R."/>
            <person name="Tsui H.-C.T."/>
            <person name="Winkler M.E."/>
        </authorList>
    </citation>
    <scope>NUCLEOTIDE SEQUENCE</scope>
</reference>
<dbReference type="Pfam" id="PF00430">
    <property type="entry name" value="ATP-synt_B"/>
    <property type="match status" value="1"/>
</dbReference>
<keyword evidence="6" id="KW-1133">Transmembrane helix</keyword>
<accession>A0A382B6G8</accession>
<dbReference type="GO" id="GO:0045259">
    <property type="term" value="C:proton-transporting ATP synthase complex"/>
    <property type="evidence" value="ECO:0007669"/>
    <property type="project" value="UniProtKB-KW"/>
</dbReference>
<evidence type="ECO:0000256" key="3">
    <source>
        <dbReference type="ARBA" id="ARBA00022547"/>
    </source>
</evidence>
<proteinExistence type="predicted"/>
<evidence type="ECO:0000256" key="2">
    <source>
        <dbReference type="ARBA" id="ARBA00022448"/>
    </source>
</evidence>
<keyword evidence="8" id="KW-0472">Membrane</keyword>
<dbReference type="GO" id="GO:0015986">
    <property type="term" value="P:proton motive force-driven ATP synthesis"/>
    <property type="evidence" value="ECO:0007669"/>
    <property type="project" value="InterPro"/>
</dbReference>
<keyword evidence="3" id="KW-0138">CF(0)</keyword>